<organism evidence="1 2">
    <name type="scientific">Bacteroides ovatus (strain ATCC 8483 / DSM 1896 / JCM 5824 / BCRC 10623 / CCUG 4943 / NCTC 11153)</name>
    <dbReference type="NCBI Taxonomy" id="411476"/>
    <lineage>
        <taxon>Bacteria</taxon>
        <taxon>Pseudomonadati</taxon>
        <taxon>Bacteroidota</taxon>
        <taxon>Bacteroidia</taxon>
        <taxon>Bacteroidales</taxon>
        <taxon>Bacteroidaceae</taxon>
        <taxon>Bacteroides</taxon>
    </lineage>
</organism>
<dbReference type="EMBL" id="AAXF02000052">
    <property type="protein sequence ID" value="EDO10456.1"/>
    <property type="molecule type" value="Genomic_DNA"/>
</dbReference>
<reference evidence="1 2" key="1">
    <citation type="submission" date="2007-03" db="EMBL/GenBank/DDBJ databases">
        <authorList>
            <person name="Fulton L."/>
            <person name="Clifton S."/>
            <person name="Fulton B."/>
            <person name="Xu J."/>
            <person name="Minx P."/>
            <person name="Pepin K.H."/>
            <person name="Johnson M."/>
            <person name="Thiruvilangam P."/>
            <person name="Bhonagiri V."/>
            <person name="Nash W.E."/>
            <person name="Mardis E.R."/>
            <person name="Wilson R.K."/>
        </authorList>
    </citation>
    <scope>NUCLEOTIDE SEQUENCE [LARGE SCALE GENOMIC DNA]</scope>
    <source>
        <strain evidence="2">ATCC 8483 / DSM 1896 / JCM 5824 / BCRC 10623 / CCUG 4943 / NCTC 11153</strain>
    </source>
</reference>
<sequence>MKRCTHCGNYFYLNRFYNRIVVRKGKEYHLLTSWCRMCMSQINNQRAKKKK</sequence>
<gene>
    <name evidence="1" type="ORF">BACOVA_03903</name>
</gene>
<proteinExistence type="predicted"/>
<evidence type="ECO:0000313" key="2">
    <source>
        <dbReference type="Proteomes" id="UP000005475"/>
    </source>
</evidence>
<protein>
    <submittedName>
        <fullName evidence="1">Uncharacterized protein</fullName>
    </submittedName>
</protein>
<reference evidence="2" key="2">
    <citation type="submission" date="2007-04" db="EMBL/GenBank/DDBJ databases">
        <title>Draft genome sequence of Bacteroides ovatus (ATCC 8483).</title>
        <authorList>
            <person name="Sudarsanam P."/>
            <person name="Ley R."/>
            <person name="Guruge J."/>
            <person name="Turnbaugh P.J."/>
            <person name="Mahowald M."/>
            <person name="Liep D."/>
            <person name="Gordon J."/>
        </authorList>
    </citation>
    <scope>NUCLEOTIDE SEQUENCE [LARGE SCALE GENOMIC DNA]</scope>
    <source>
        <strain evidence="2">ATCC 8483 / DSM 1896 / JCM 5824 / BCRC 10623 / CCUG 4943 / NCTC 11153</strain>
    </source>
</reference>
<name>A0AAN3A5X2_BACO1</name>
<dbReference type="Proteomes" id="UP000005475">
    <property type="component" value="Unassembled WGS sequence"/>
</dbReference>
<comment type="caution">
    <text evidence="1">The sequence shown here is derived from an EMBL/GenBank/DDBJ whole genome shotgun (WGS) entry which is preliminary data.</text>
</comment>
<accession>A0AAN3A5X2</accession>
<evidence type="ECO:0000313" key="1">
    <source>
        <dbReference type="EMBL" id="EDO10456.1"/>
    </source>
</evidence>
<dbReference type="AlphaFoldDB" id="A0AAN3A5X2"/>